<sequence>MRIVSVNAWGGAMYDVLAPWLGEIGADVVCLQEVTRTPGVSGWTRFDDGERSLPQRANLYDDVRSVLPAHQGLFIASDAGPVTLESGRRHHQDFGIATYVTDNLPLIGVDSEFVHGEFVDHEDWAIEDRPRVALAARVIDRSANRFVTVVQLHGLRDPAGKHDTPARKSQADHLATLIERVGSPGDLTIVCGDLNLLPDSDTFKVLSDLGLTDLVGTTDTRTSSYPKPTRHASYLLISDPTAIKHFEVLTTPEVSDHRALLLDI</sequence>
<dbReference type="RefSeq" id="WP_132154994.1">
    <property type="nucleotide sequence ID" value="NZ_SLWR01000012.1"/>
</dbReference>
<dbReference type="EMBL" id="SLWR01000012">
    <property type="protein sequence ID" value="TCO43640.1"/>
    <property type="molecule type" value="Genomic_DNA"/>
</dbReference>
<evidence type="ECO:0000313" key="3">
    <source>
        <dbReference type="Proteomes" id="UP000295573"/>
    </source>
</evidence>
<reference evidence="2 3" key="1">
    <citation type="journal article" date="2015" name="Stand. Genomic Sci.">
        <title>Genomic Encyclopedia of Bacterial and Archaeal Type Strains, Phase III: the genomes of soil and plant-associated and newly described type strains.</title>
        <authorList>
            <person name="Whitman W.B."/>
            <person name="Woyke T."/>
            <person name="Klenk H.P."/>
            <person name="Zhou Y."/>
            <person name="Lilburn T.G."/>
            <person name="Beck B.J."/>
            <person name="De Vos P."/>
            <person name="Vandamme P."/>
            <person name="Eisen J.A."/>
            <person name="Garrity G."/>
            <person name="Hugenholtz P."/>
            <person name="Kyrpides N.C."/>
        </authorList>
    </citation>
    <scope>NUCLEOTIDE SEQUENCE [LARGE SCALE GENOMIC DNA]</scope>
    <source>
        <strain evidence="2 3">VKM Ac-2541</strain>
    </source>
</reference>
<gene>
    <name evidence="2" type="ORF">EV646_112217</name>
</gene>
<dbReference type="Proteomes" id="UP000295573">
    <property type="component" value="Unassembled WGS sequence"/>
</dbReference>
<dbReference type="Pfam" id="PF03372">
    <property type="entry name" value="Exo_endo_phos"/>
    <property type="match status" value="1"/>
</dbReference>
<organism evidence="2 3">
    <name type="scientific">Kribbella antiqua</name>
    <dbReference type="NCBI Taxonomy" id="2512217"/>
    <lineage>
        <taxon>Bacteria</taxon>
        <taxon>Bacillati</taxon>
        <taxon>Actinomycetota</taxon>
        <taxon>Actinomycetes</taxon>
        <taxon>Propionibacteriales</taxon>
        <taxon>Kribbellaceae</taxon>
        <taxon>Kribbella</taxon>
    </lineage>
</organism>
<dbReference type="SUPFAM" id="SSF56219">
    <property type="entry name" value="DNase I-like"/>
    <property type="match status" value="1"/>
</dbReference>
<evidence type="ECO:0000313" key="2">
    <source>
        <dbReference type="EMBL" id="TCO43640.1"/>
    </source>
</evidence>
<dbReference type="AlphaFoldDB" id="A0A4V2S3B0"/>
<protein>
    <submittedName>
        <fullName evidence="2">Endonuclease/exonuclease/phosphatase family metal-dependent hydrolase</fullName>
    </submittedName>
</protein>
<keyword evidence="2" id="KW-0378">Hydrolase</keyword>
<dbReference type="InterPro" id="IPR005135">
    <property type="entry name" value="Endo/exonuclease/phosphatase"/>
</dbReference>
<dbReference type="GO" id="GO:0004527">
    <property type="term" value="F:exonuclease activity"/>
    <property type="evidence" value="ECO:0007669"/>
    <property type="project" value="UniProtKB-KW"/>
</dbReference>
<keyword evidence="2" id="KW-0540">Nuclease</keyword>
<dbReference type="InterPro" id="IPR036691">
    <property type="entry name" value="Endo/exonu/phosph_ase_sf"/>
</dbReference>
<feature type="domain" description="Endonuclease/exonuclease/phosphatase" evidence="1">
    <location>
        <begin position="5"/>
        <end position="257"/>
    </location>
</feature>
<evidence type="ECO:0000259" key="1">
    <source>
        <dbReference type="Pfam" id="PF03372"/>
    </source>
</evidence>
<dbReference type="OrthoDB" id="4446218at2"/>
<dbReference type="GO" id="GO:0004519">
    <property type="term" value="F:endonuclease activity"/>
    <property type="evidence" value="ECO:0007669"/>
    <property type="project" value="UniProtKB-KW"/>
</dbReference>
<keyword evidence="2" id="KW-0269">Exonuclease</keyword>
<accession>A0A4V2S3B0</accession>
<comment type="caution">
    <text evidence="2">The sequence shown here is derived from an EMBL/GenBank/DDBJ whole genome shotgun (WGS) entry which is preliminary data.</text>
</comment>
<proteinExistence type="predicted"/>
<name>A0A4V2S3B0_9ACTN</name>
<keyword evidence="3" id="KW-1185">Reference proteome</keyword>
<keyword evidence="2" id="KW-0255">Endonuclease</keyword>
<dbReference type="Gene3D" id="3.60.10.10">
    <property type="entry name" value="Endonuclease/exonuclease/phosphatase"/>
    <property type="match status" value="1"/>
</dbReference>